<evidence type="ECO:0000313" key="3">
    <source>
        <dbReference type="Proteomes" id="UP000324800"/>
    </source>
</evidence>
<evidence type="ECO:0000313" key="2">
    <source>
        <dbReference type="EMBL" id="KAA6399090.1"/>
    </source>
</evidence>
<accession>A0A5J4WVW7</accession>
<comment type="caution">
    <text evidence="2">The sequence shown here is derived from an EMBL/GenBank/DDBJ whole genome shotgun (WGS) entry which is preliminary data.</text>
</comment>
<feature type="compositionally biased region" description="Basic and acidic residues" evidence="1">
    <location>
        <begin position="65"/>
        <end position="88"/>
    </location>
</feature>
<name>A0A5J4WVW7_9EUKA</name>
<dbReference type="AlphaFoldDB" id="A0A5J4WVW7"/>
<dbReference type="Proteomes" id="UP000324800">
    <property type="component" value="Unassembled WGS sequence"/>
</dbReference>
<reference evidence="2 3" key="1">
    <citation type="submission" date="2019-03" db="EMBL/GenBank/DDBJ databases">
        <title>Single cell metagenomics reveals metabolic interactions within the superorganism composed of flagellate Streblomastix strix and complex community of Bacteroidetes bacteria on its surface.</title>
        <authorList>
            <person name="Treitli S.C."/>
            <person name="Kolisko M."/>
            <person name="Husnik F."/>
            <person name="Keeling P."/>
            <person name="Hampl V."/>
        </authorList>
    </citation>
    <scope>NUCLEOTIDE SEQUENCE [LARGE SCALE GENOMIC DNA]</scope>
    <source>
        <strain evidence="2">ST1C</strain>
    </source>
</reference>
<protein>
    <submittedName>
        <fullName evidence="2">Uncharacterized protein</fullName>
    </submittedName>
</protein>
<proteinExistence type="predicted"/>
<dbReference type="EMBL" id="SNRW01000823">
    <property type="protein sequence ID" value="KAA6399090.1"/>
    <property type="molecule type" value="Genomic_DNA"/>
</dbReference>
<feature type="region of interest" description="Disordered" evidence="1">
    <location>
        <begin position="53"/>
        <end position="88"/>
    </location>
</feature>
<organism evidence="2 3">
    <name type="scientific">Streblomastix strix</name>
    <dbReference type="NCBI Taxonomy" id="222440"/>
    <lineage>
        <taxon>Eukaryota</taxon>
        <taxon>Metamonada</taxon>
        <taxon>Preaxostyla</taxon>
        <taxon>Oxymonadida</taxon>
        <taxon>Streblomastigidae</taxon>
        <taxon>Streblomastix</taxon>
    </lineage>
</organism>
<evidence type="ECO:0000256" key="1">
    <source>
        <dbReference type="SAM" id="MobiDB-lite"/>
    </source>
</evidence>
<gene>
    <name evidence="2" type="ORF">EZS28_005386</name>
</gene>
<sequence>MEDSTQHQGGVADSVATASLIRLLKSENESLRGQKLELQQQLFEKSKTLEGRLREAQEQNEENEERAKKAEDILLQQKNDKRIMEQEL</sequence>